<dbReference type="InterPro" id="IPR000847">
    <property type="entry name" value="LysR_HTH_N"/>
</dbReference>
<keyword evidence="2" id="KW-0805">Transcription regulation</keyword>
<keyword evidence="4" id="KW-0804">Transcription</keyword>
<name>A0ABW3EH66_9ACTN</name>
<evidence type="ECO:0000256" key="4">
    <source>
        <dbReference type="ARBA" id="ARBA00023163"/>
    </source>
</evidence>
<evidence type="ECO:0000256" key="2">
    <source>
        <dbReference type="ARBA" id="ARBA00023015"/>
    </source>
</evidence>
<comment type="similarity">
    <text evidence="1">Belongs to the LysR transcriptional regulatory family.</text>
</comment>
<comment type="caution">
    <text evidence="6">The sequence shown here is derived from an EMBL/GenBank/DDBJ whole genome shotgun (WGS) entry which is preliminary data.</text>
</comment>
<keyword evidence="7" id="KW-1185">Reference proteome</keyword>
<evidence type="ECO:0000256" key="1">
    <source>
        <dbReference type="ARBA" id="ARBA00009437"/>
    </source>
</evidence>
<evidence type="ECO:0000259" key="5">
    <source>
        <dbReference type="PROSITE" id="PS50931"/>
    </source>
</evidence>
<dbReference type="PRINTS" id="PR00039">
    <property type="entry name" value="HTHLYSR"/>
</dbReference>
<sequence>MELRELASFLAVVEEGQFARAAARLFLSPPAVTAHVQRLERDLGVRLLERSPLRLTEAGERFVPHARAAVAAANAAVAAAAEPGGGARPGTGGTVLRVGIMGHGSAELTPAIVRAFRRARPDVRLAIEPLDFTEHVTALVENRVDVAFVRPAPDDERIDVDVLTTEPRIVCVPADGPFGDAATLRLADVLDLPIVEVPDFTPAVFADYLYFTRAVNGERGRRGPDLARTPQDVLLSVAAGRGVGSALASFARFYPWPGVRYVPIVDAPWDSSVLATRRGDPSGPVRAFRALAAALARDAGPVLRGTAGPGPLAPDASAQVVRGALSGLDSLEG</sequence>
<dbReference type="Gene3D" id="3.40.190.10">
    <property type="entry name" value="Periplasmic binding protein-like II"/>
    <property type="match status" value="2"/>
</dbReference>
<dbReference type="SUPFAM" id="SSF53850">
    <property type="entry name" value="Periplasmic binding protein-like II"/>
    <property type="match status" value="1"/>
</dbReference>
<proteinExistence type="inferred from homology"/>
<dbReference type="InterPro" id="IPR036390">
    <property type="entry name" value="WH_DNA-bd_sf"/>
</dbReference>
<organism evidence="6 7">
    <name type="scientific">Actinomadura sediminis</name>
    <dbReference type="NCBI Taxonomy" id="1038904"/>
    <lineage>
        <taxon>Bacteria</taxon>
        <taxon>Bacillati</taxon>
        <taxon>Actinomycetota</taxon>
        <taxon>Actinomycetes</taxon>
        <taxon>Streptosporangiales</taxon>
        <taxon>Thermomonosporaceae</taxon>
        <taxon>Actinomadura</taxon>
    </lineage>
</organism>
<keyword evidence="3" id="KW-0238">DNA-binding</keyword>
<dbReference type="Gene3D" id="1.10.10.10">
    <property type="entry name" value="Winged helix-like DNA-binding domain superfamily/Winged helix DNA-binding domain"/>
    <property type="match status" value="1"/>
</dbReference>
<dbReference type="EMBL" id="JBHTJA010000001">
    <property type="protein sequence ID" value="MFD0898794.1"/>
    <property type="molecule type" value="Genomic_DNA"/>
</dbReference>
<dbReference type="PROSITE" id="PS50931">
    <property type="entry name" value="HTH_LYSR"/>
    <property type="match status" value="1"/>
</dbReference>
<dbReference type="RefSeq" id="WP_378295584.1">
    <property type="nucleotide sequence ID" value="NZ_JBHTJA010000001.1"/>
</dbReference>
<dbReference type="Pfam" id="PF03466">
    <property type="entry name" value="LysR_substrate"/>
    <property type="match status" value="1"/>
</dbReference>
<gene>
    <name evidence="6" type="ORF">ACFQ11_00100</name>
</gene>
<dbReference type="CDD" id="cd08414">
    <property type="entry name" value="PBP2_LTTR_aromatics_like"/>
    <property type="match status" value="1"/>
</dbReference>
<dbReference type="InterPro" id="IPR036388">
    <property type="entry name" value="WH-like_DNA-bd_sf"/>
</dbReference>
<protein>
    <submittedName>
        <fullName evidence="6">LysR substrate-binding domain-containing protein</fullName>
    </submittedName>
</protein>
<feature type="domain" description="HTH lysR-type" evidence="5">
    <location>
        <begin position="1"/>
        <end position="56"/>
    </location>
</feature>
<evidence type="ECO:0000256" key="3">
    <source>
        <dbReference type="ARBA" id="ARBA00023125"/>
    </source>
</evidence>
<dbReference type="PANTHER" id="PTHR30346">
    <property type="entry name" value="TRANSCRIPTIONAL DUAL REGULATOR HCAR-RELATED"/>
    <property type="match status" value="1"/>
</dbReference>
<evidence type="ECO:0000313" key="7">
    <source>
        <dbReference type="Proteomes" id="UP001596972"/>
    </source>
</evidence>
<dbReference type="InterPro" id="IPR005119">
    <property type="entry name" value="LysR_subst-bd"/>
</dbReference>
<dbReference type="SUPFAM" id="SSF46785">
    <property type="entry name" value="Winged helix' DNA-binding domain"/>
    <property type="match status" value="1"/>
</dbReference>
<dbReference type="Pfam" id="PF00126">
    <property type="entry name" value="HTH_1"/>
    <property type="match status" value="1"/>
</dbReference>
<dbReference type="Proteomes" id="UP001596972">
    <property type="component" value="Unassembled WGS sequence"/>
</dbReference>
<evidence type="ECO:0000313" key="6">
    <source>
        <dbReference type="EMBL" id="MFD0898794.1"/>
    </source>
</evidence>
<accession>A0ABW3EH66</accession>
<dbReference type="PANTHER" id="PTHR30346:SF0">
    <property type="entry name" value="HCA OPERON TRANSCRIPTIONAL ACTIVATOR HCAR"/>
    <property type="match status" value="1"/>
</dbReference>
<reference evidence="7" key="1">
    <citation type="journal article" date="2019" name="Int. J. Syst. Evol. Microbiol.">
        <title>The Global Catalogue of Microorganisms (GCM) 10K type strain sequencing project: providing services to taxonomists for standard genome sequencing and annotation.</title>
        <authorList>
            <consortium name="The Broad Institute Genomics Platform"/>
            <consortium name="The Broad Institute Genome Sequencing Center for Infectious Disease"/>
            <person name="Wu L."/>
            <person name="Ma J."/>
        </authorList>
    </citation>
    <scope>NUCLEOTIDE SEQUENCE [LARGE SCALE GENOMIC DNA]</scope>
    <source>
        <strain evidence="7">JCM 31202</strain>
    </source>
</reference>